<keyword evidence="2" id="KW-1185">Reference proteome</keyword>
<name>A0A318SF59_9BURK</name>
<dbReference type="EMBL" id="QJTC01000017">
    <property type="protein sequence ID" value="PYE76035.1"/>
    <property type="molecule type" value="Genomic_DNA"/>
</dbReference>
<dbReference type="AlphaFoldDB" id="A0A318SF59"/>
<dbReference type="Proteomes" id="UP000247540">
    <property type="component" value="Unassembled WGS sequence"/>
</dbReference>
<accession>A0A318SF59</accession>
<dbReference type="RefSeq" id="WP_233504447.1">
    <property type="nucleotide sequence ID" value="NZ_JAMOFZ010000017.1"/>
</dbReference>
<evidence type="ECO:0000313" key="1">
    <source>
        <dbReference type="EMBL" id="PYE76035.1"/>
    </source>
</evidence>
<sequence>MLVAFTIMAFSLAMIYRVNGGTARNAGELEHYQHAALLAESVLNLRDTVPASGWSGQGDSAGYRWEVRSAPFPTQVTGPNVPPLHEVSVAVFWSESTTVKRYDLLTLRPQARPLPGGRQP</sequence>
<organism evidence="1 2">
    <name type="scientific">Xylophilus ampelinus</name>
    <dbReference type="NCBI Taxonomy" id="54067"/>
    <lineage>
        <taxon>Bacteria</taxon>
        <taxon>Pseudomonadati</taxon>
        <taxon>Pseudomonadota</taxon>
        <taxon>Betaproteobacteria</taxon>
        <taxon>Burkholderiales</taxon>
        <taxon>Xylophilus</taxon>
    </lineage>
</organism>
<protein>
    <submittedName>
        <fullName evidence="1">General secretion pathway protein I</fullName>
    </submittedName>
</protein>
<proteinExistence type="predicted"/>
<reference evidence="1 2" key="1">
    <citation type="submission" date="2018-06" db="EMBL/GenBank/DDBJ databases">
        <title>Genomic Encyclopedia of Type Strains, Phase III (KMG-III): the genomes of soil and plant-associated and newly described type strains.</title>
        <authorList>
            <person name="Whitman W."/>
        </authorList>
    </citation>
    <scope>NUCLEOTIDE SEQUENCE [LARGE SCALE GENOMIC DNA]</scope>
    <source>
        <strain evidence="1 2">CECT 7646</strain>
    </source>
</reference>
<comment type="caution">
    <text evidence="1">The sequence shown here is derived from an EMBL/GenBank/DDBJ whole genome shotgun (WGS) entry which is preliminary data.</text>
</comment>
<gene>
    <name evidence="1" type="ORF">DFQ15_11768</name>
</gene>
<evidence type="ECO:0000313" key="2">
    <source>
        <dbReference type="Proteomes" id="UP000247540"/>
    </source>
</evidence>